<dbReference type="STRING" id="39966.A0A369K4F4"/>
<evidence type="ECO:0000313" key="4">
    <source>
        <dbReference type="Proteomes" id="UP000076154"/>
    </source>
</evidence>
<name>A0A369K4F4_HYPMA</name>
<dbReference type="EMBL" id="LUEZ02000015">
    <property type="protein sequence ID" value="RDB27535.1"/>
    <property type="molecule type" value="Genomic_DNA"/>
</dbReference>
<feature type="region of interest" description="Disordered" evidence="2">
    <location>
        <begin position="165"/>
        <end position="188"/>
    </location>
</feature>
<sequence>MSFPFPDPPTALSLADARRSLSVTRSSVAELSTKIDAAEAALAQVVRESQYVISELQIEKQMLEKQLLDTMAYLSPIRTLPQELLRNIFMWCFEEHPCCAWVLAGVCPAWRALALKMPRLWSKIRLLTTQHASADTIRLWLERSGDTVPLDIEIFLRVSTKSSASESTSQRRRRRSLSPSPSPPPWPMSFAHNPAVPAHYVIPHTPISPTGLAILPPPQTPIILPPSPGGPHDTWLSAHHHSSERPSRSSLHWGHIAIYYLAEQMHRWERFIFRFDKHFTSMGALKSINGDAPLMKEFEVSSAEAAFYPEWQWLPNASANATLVLPKLETLTLQYTPFKWSSPMLRSNLHSLNLRALPTAHLPLDRILFIIANNPALESLTLHFQGVLPPILPLAPTTLPLLKTFHIGGHYILSQLVDSLSLPVLDSLTLDIEAREPIEDTISSLLARSSNPPLTHLSVAYGSSSGSSTFYYGPSGIVISWTTLLLELGGLESLYIGGTPLEPLLMALGVPDDDNNGMTAWACPKLKALGMRNCHAHSEGVVKLVQMVEARNPAQSNGGSTSASMVGGVTPVRLKTLELYDCASLGQDVVEWLKSRVEEVVCTEPEYER</sequence>
<evidence type="ECO:0000313" key="3">
    <source>
        <dbReference type="EMBL" id="RDB27535.1"/>
    </source>
</evidence>
<keyword evidence="4" id="KW-1185">Reference proteome</keyword>
<reference evidence="3" key="1">
    <citation type="submission" date="2018-04" db="EMBL/GenBank/DDBJ databases">
        <title>Whole genome sequencing of Hypsizygus marmoreus.</title>
        <authorList>
            <person name="Choi I.-G."/>
            <person name="Min B."/>
            <person name="Kim J.-G."/>
            <person name="Kim S."/>
            <person name="Oh Y.-L."/>
            <person name="Kong W.-S."/>
            <person name="Park H."/>
            <person name="Jeong J."/>
            <person name="Song E.-S."/>
        </authorList>
    </citation>
    <scope>NUCLEOTIDE SEQUENCE [LARGE SCALE GENOMIC DNA]</scope>
    <source>
        <strain evidence="3">51987-8</strain>
    </source>
</reference>
<organism evidence="3 4">
    <name type="scientific">Hypsizygus marmoreus</name>
    <name type="common">White beech mushroom</name>
    <name type="synonym">Agaricus marmoreus</name>
    <dbReference type="NCBI Taxonomy" id="39966"/>
    <lineage>
        <taxon>Eukaryota</taxon>
        <taxon>Fungi</taxon>
        <taxon>Dikarya</taxon>
        <taxon>Basidiomycota</taxon>
        <taxon>Agaricomycotina</taxon>
        <taxon>Agaricomycetes</taxon>
        <taxon>Agaricomycetidae</taxon>
        <taxon>Agaricales</taxon>
        <taxon>Tricholomatineae</taxon>
        <taxon>Lyophyllaceae</taxon>
        <taxon>Hypsizygus</taxon>
    </lineage>
</organism>
<feature type="coiled-coil region" evidence="1">
    <location>
        <begin position="28"/>
        <end position="66"/>
    </location>
</feature>
<protein>
    <recommendedName>
        <fullName evidence="5">F-box domain-containing protein</fullName>
    </recommendedName>
</protein>
<dbReference type="InterPro" id="IPR032675">
    <property type="entry name" value="LRR_dom_sf"/>
</dbReference>
<accession>A0A369K4F4</accession>
<dbReference type="InParanoid" id="A0A369K4F4"/>
<evidence type="ECO:0000256" key="2">
    <source>
        <dbReference type="SAM" id="MobiDB-lite"/>
    </source>
</evidence>
<evidence type="ECO:0008006" key="5">
    <source>
        <dbReference type="Google" id="ProtNLM"/>
    </source>
</evidence>
<dbReference type="OrthoDB" id="3208947at2759"/>
<dbReference type="Gene3D" id="3.80.10.10">
    <property type="entry name" value="Ribonuclease Inhibitor"/>
    <property type="match status" value="1"/>
</dbReference>
<dbReference type="Proteomes" id="UP000076154">
    <property type="component" value="Unassembled WGS sequence"/>
</dbReference>
<evidence type="ECO:0000256" key="1">
    <source>
        <dbReference type="SAM" id="Coils"/>
    </source>
</evidence>
<dbReference type="AlphaFoldDB" id="A0A369K4F4"/>
<dbReference type="SUPFAM" id="SSF52047">
    <property type="entry name" value="RNI-like"/>
    <property type="match status" value="1"/>
</dbReference>
<gene>
    <name evidence="3" type="ORF">Hypma_003789</name>
</gene>
<comment type="caution">
    <text evidence="3">The sequence shown here is derived from an EMBL/GenBank/DDBJ whole genome shotgun (WGS) entry which is preliminary data.</text>
</comment>
<keyword evidence="1" id="KW-0175">Coiled coil</keyword>
<proteinExistence type="predicted"/>